<evidence type="ECO:0000313" key="4">
    <source>
        <dbReference type="Proteomes" id="UP001562425"/>
    </source>
</evidence>
<dbReference type="AlphaFoldDB" id="A0ABD1DJD9"/>
<evidence type="ECO:0000256" key="2">
    <source>
        <dbReference type="SAM" id="SignalP"/>
    </source>
</evidence>
<keyword evidence="2" id="KW-0732">Signal</keyword>
<evidence type="ECO:0000256" key="1">
    <source>
        <dbReference type="SAM" id="MobiDB-lite"/>
    </source>
</evidence>
<dbReference type="Proteomes" id="UP001562425">
    <property type="component" value="Unassembled WGS sequence"/>
</dbReference>
<evidence type="ECO:0000313" key="3">
    <source>
        <dbReference type="EMBL" id="KAL1399850.1"/>
    </source>
</evidence>
<protein>
    <submittedName>
        <fullName evidence="3">Uncharacterized protein</fullName>
    </submittedName>
</protein>
<feature type="compositionally biased region" description="Low complexity" evidence="1">
    <location>
        <begin position="70"/>
        <end position="80"/>
    </location>
</feature>
<feature type="compositionally biased region" description="Basic residues" evidence="1">
    <location>
        <begin position="84"/>
        <end position="97"/>
    </location>
</feature>
<feature type="signal peptide" evidence="2">
    <location>
        <begin position="1"/>
        <end position="44"/>
    </location>
</feature>
<comment type="caution">
    <text evidence="3">The sequence shown here is derived from an EMBL/GenBank/DDBJ whole genome shotgun (WGS) entry which is preliminary data.</text>
</comment>
<name>A0ABD1DJD9_CULPP</name>
<proteinExistence type="predicted"/>
<feature type="chain" id="PRO_5044820966" evidence="2">
    <location>
        <begin position="45"/>
        <end position="135"/>
    </location>
</feature>
<feature type="region of interest" description="Disordered" evidence="1">
    <location>
        <begin position="47"/>
        <end position="135"/>
    </location>
</feature>
<gene>
    <name evidence="3" type="ORF">pipiens_007902</name>
</gene>
<feature type="compositionally biased region" description="Basic and acidic residues" evidence="1">
    <location>
        <begin position="100"/>
        <end position="122"/>
    </location>
</feature>
<sequence>MPFSQLSSLKQPKIPQNPTMKVTFFLLLVAAVAFLAVFQPAVEAAPQDVTTAVEAEPAGAAETGSDGKPEAAAGGSSSEEQGGKKGHGKGKGHHGGKGGKCGEKGGEKGGKGKFQANKEKGTKGQANMGKGQGKN</sequence>
<keyword evidence="4" id="KW-1185">Reference proteome</keyword>
<accession>A0ABD1DJD9</accession>
<organism evidence="3 4">
    <name type="scientific">Culex pipiens pipiens</name>
    <name type="common">Northern house mosquito</name>
    <dbReference type="NCBI Taxonomy" id="38569"/>
    <lineage>
        <taxon>Eukaryota</taxon>
        <taxon>Metazoa</taxon>
        <taxon>Ecdysozoa</taxon>
        <taxon>Arthropoda</taxon>
        <taxon>Hexapoda</taxon>
        <taxon>Insecta</taxon>
        <taxon>Pterygota</taxon>
        <taxon>Neoptera</taxon>
        <taxon>Endopterygota</taxon>
        <taxon>Diptera</taxon>
        <taxon>Nematocera</taxon>
        <taxon>Culicoidea</taxon>
        <taxon>Culicidae</taxon>
        <taxon>Culicinae</taxon>
        <taxon>Culicini</taxon>
        <taxon>Culex</taxon>
        <taxon>Culex</taxon>
    </lineage>
</organism>
<reference evidence="3 4" key="1">
    <citation type="submission" date="2024-05" db="EMBL/GenBank/DDBJ databases">
        <title>Culex pipiens pipiens assembly and annotation.</title>
        <authorList>
            <person name="Alout H."/>
            <person name="Durand T."/>
        </authorList>
    </citation>
    <scope>NUCLEOTIDE SEQUENCE [LARGE SCALE GENOMIC DNA]</scope>
    <source>
        <strain evidence="3">HA-2024</strain>
        <tissue evidence="3">Whole body</tissue>
    </source>
</reference>
<dbReference type="EMBL" id="JBEHCU010005436">
    <property type="protein sequence ID" value="KAL1399850.1"/>
    <property type="molecule type" value="Genomic_DNA"/>
</dbReference>